<dbReference type="KEGG" id="mlt:VC82_2793"/>
<reference evidence="1 2" key="1">
    <citation type="submission" date="2015-03" db="EMBL/GenBank/DDBJ databases">
        <title>Complete genome sequence of Muricauda lutaonensis CC-HSB-11T, isolated from a coastal hot spring.</title>
        <authorList>
            <person name="Kim K.M."/>
        </authorList>
    </citation>
    <scope>NUCLEOTIDE SEQUENCE [LARGE SCALE GENOMIC DNA]</scope>
    <source>
        <strain evidence="1 2">CC-HSB-11</strain>
    </source>
</reference>
<sequence>MVAERSRSKLKRALSFDQDPFTRTLYENEKIYFLNQLHGKCTPVPLRGEIIVVKCPFSVVCA</sequence>
<keyword evidence="2" id="KW-1185">Reference proteome</keyword>
<dbReference type="EMBL" id="CP011071">
    <property type="protein sequence ID" value="AKA36345.1"/>
    <property type="molecule type" value="Genomic_DNA"/>
</dbReference>
<dbReference type="HOGENOM" id="CLU_2899308_0_0_10"/>
<name>A0A0D5YVT6_9FLAO</name>
<protein>
    <submittedName>
        <fullName evidence="1">Uncharacterized protein</fullName>
    </submittedName>
</protein>
<evidence type="ECO:0000313" key="1">
    <source>
        <dbReference type="EMBL" id="AKA36345.1"/>
    </source>
</evidence>
<dbReference type="AlphaFoldDB" id="A0A0D5YVT6"/>
<accession>A0A0D5YVT6</accession>
<dbReference type="Proteomes" id="UP000032726">
    <property type="component" value="Chromosome"/>
</dbReference>
<gene>
    <name evidence="1" type="ORF">VC82_2793</name>
</gene>
<organism evidence="1 2">
    <name type="scientific">Flagellimonas lutaonensis</name>
    <dbReference type="NCBI Taxonomy" id="516051"/>
    <lineage>
        <taxon>Bacteria</taxon>
        <taxon>Pseudomonadati</taxon>
        <taxon>Bacteroidota</taxon>
        <taxon>Flavobacteriia</taxon>
        <taxon>Flavobacteriales</taxon>
        <taxon>Flavobacteriaceae</taxon>
        <taxon>Flagellimonas</taxon>
    </lineage>
</organism>
<evidence type="ECO:0000313" key="2">
    <source>
        <dbReference type="Proteomes" id="UP000032726"/>
    </source>
</evidence>
<proteinExistence type="predicted"/>